<dbReference type="RefSeq" id="WP_091572737.1">
    <property type="nucleotide sequence ID" value="NZ_FMZA01000023.1"/>
</dbReference>
<dbReference type="EMBL" id="FMZA01000023">
    <property type="protein sequence ID" value="SDC94664.1"/>
    <property type="molecule type" value="Genomic_DNA"/>
</dbReference>
<dbReference type="InterPro" id="IPR023393">
    <property type="entry name" value="START-like_dom_sf"/>
</dbReference>
<reference evidence="1 2" key="1">
    <citation type="submission" date="2016-10" db="EMBL/GenBank/DDBJ databases">
        <authorList>
            <person name="de Groot N.N."/>
        </authorList>
    </citation>
    <scope>NUCLEOTIDE SEQUENCE [LARGE SCALE GENOMIC DNA]</scope>
    <source>
        <strain evidence="1 2">DSM 45514</strain>
    </source>
</reference>
<evidence type="ECO:0000313" key="1">
    <source>
        <dbReference type="EMBL" id="SDC94664.1"/>
    </source>
</evidence>
<sequence length="151" mass="17545">MHFTLETEVQTSKEQLFDCLTTEGSLKRWIPPLVRMDYENMAEENSWNGTQFTLHLRPGRKVRMVRGEIVAYRRPELFGVRLYLRSNNIVDLFCDLKEEQGKVYLQCDCEVSNAEGVGGVMGRWSAWQVRRVLASRLKDLKSITEERSISA</sequence>
<keyword evidence="2" id="KW-1185">Reference proteome</keyword>
<dbReference type="Gene3D" id="3.30.530.20">
    <property type="match status" value="1"/>
</dbReference>
<evidence type="ECO:0000313" key="2">
    <source>
        <dbReference type="Proteomes" id="UP000199387"/>
    </source>
</evidence>
<name>A0A1G6QRV1_9BACL</name>
<dbReference type="SUPFAM" id="SSF55961">
    <property type="entry name" value="Bet v1-like"/>
    <property type="match status" value="1"/>
</dbReference>
<evidence type="ECO:0008006" key="3">
    <source>
        <dbReference type="Google" id="ProtNLM"/>
    </source>
</evidence>
<accession>A0A1G6QRV1</accession>
<proteinExistence type="predicted"/>
<dbReference type="AlphaFoldDB" id="A0A1G6QRV1"/>
<gene>
    <name evidence="1" type="ORF">SAMN04488112_12332</name>
</gene>
<dbReference type="CDD" id="cd07812">
    <property type="entry name" value="SRPBCC"/>
    <property type="match status" value="1"/>
</dbReference>
<organism evidence="1 2">
    <name type="scientific">Melghirimyces thermohalophilus</name>
    <dbReference type="NCBI Taxonomy" id="1236220"/>
    <lineage>
        <taxon>Bacteria</taxon>
        <taxon>Bacillati</taxon>
        <taxon>Bacillota</taxon>
        <taxon>Bacilli</taxon>
        <taxon>Bacillales</taxon>
        <taxon>Thermoactinomycetaceae</taxon>
        <taxon>Melghirimyces</taxon>
    </lineage>
</organism>
<dbReference type="Proteomes" id="UP000199387">
    <property type="component" value="Unassembled WGS sequence"/>
</dbReference>
<dbReference type="Pfam" id="PF10604">
    <property type="entry name" value="Polyketide_cyc2"/>
    <property type="match status" value="1"/>
</dbReference>
<dbReference type="OrthoDB" id="2988952at2"/>
<protein>
    <recommendedName>
        <fullName evidence="3">Polyketide cyclase / dehydrase and lipid transport</fullName>
    </recommendedName>
</protein>
<dbReference type="InterPro" id="IPR019587">
    <property type="entry name" value="Polyketide_cyclase/dehydratase"/>
</dbReference>